<protein>
    <submittedName>
        <fullName evidence="1">Uncharacterized protein</fullName>
    </submittedName>
</protein>
<dbReference type="OrthoDB" id="3045171at2759"/>
<evidence type="ECO:0000313" key="1">
    <source>
        <dbReference type="EMBL" id="TFK44051.1"/>
    </source>
</evidence>
<dbReference type="AlphaFoldDB" id="A0A5C3MRU9"/>
<name>A0A5C3MRU9_9AGAR</name>
<organism evidence="1 2">
    <name type="scientific">Crucibulum laeve</name>
    <dbReference type="NCBI Taxonomy" id="68775"/>
    <lineage>
        <taxon>Eukaryota</taxon>
        <taxon>Fungi</taxon>
        <taxon>Dikarya</taxon>
        <taxon>Basidiomycota</taxon>
        <taxon>Agaricomycotina</taxon>
        <taxon>Agaricomycetes</taxon>
        <taxon>Agaricomycetidae</taxon>
        <taxon>Agaricales</taxon>
        <taxon>Agaricineae</taxon>
        <taxon>Nidulariaceae</taxon>
        <taxon>Crucibulum</taxon>
    </lineage>
</organism>
<sequence length="258" mass="29204">MIFLANEFHPSKDNRSRLAEFLHRCCKLPSAEQILGDAYREIEQSITALEHYGGQINDIDFKRLVIAFSDLIKDWPNEYNQRHISVARAKELSENAIRLSMSVKLMVNKTRIDALLNQFETTSHVLSEKTYVPDPFSDPFRDPFRDPFGDQYRDSLKPEVLHAELEKSWVAAPTPVPVPPHQIVSSARIDIKAAVAVVKTGPVKWGEDIEGEIRGLMQLLPRGYSGGQNIVAPFDNSWASMKPREYESVEVKCNSAPV</sequence>
<gene>
    <name evidence="1" type="ORF">BDQ12DRAFT_660872</name>
</gene>
<proteinExistence type="predicted"/>
<dbReference type="Proteomes" id="UP000308652">
    <property type="component" value="Unassembled WGS sequence"/>
</dbReference>
<reference evidence="1 2" key="1">
    <citation type="journal article" date="2019" name="Nat. Ecol. Evol.">
        <title>Megaphylogeny resolves global patterns of mushroom evolution.</title>
        <authorList>
            <person name="Varga T."/>
            <person name="Krizsan K."/>
            <person name="Foldi C."/>
            <person name="Dima B."/>
            <person name="Sanchez-Garcia M."/>
            <person name="Sanchez-Ramirez S."/>
            <person name="Szollosi G.J."/>
            <person name="Szarkandi J.G."/>
            <person name="Papp V."/>
            <person name="Albert L."/>
            <person name="Andreopoulos W."/>
            <person name="Angelini C."/>
            <person name="Antonin V."/>
            <person name="Barry K.W."/>
            <person name="Bougher N.L."/>
            <person name="Buchanan P."/>
            <person name="Buyck B."/>
            <person name="Bense V."/>
            <person name="Catcheside P."/>
            <person name="Chovatia M."/>
            <person name="Cooper J."/>
            <person name="Damon W."/>
            <person name="Desjardin D."/>
            <person name="Finy P."/>
            <person name="Geml J."/>
            <person name="Haridas S."/>
            <person name="Hughes K."/>
            <person name="Justo A."/>
            <person name="Karasinski D."/>
            <person name="Kautmanova I."/>
            <person name="Kiss B."/>
            <person name="Kocsube S."/>
            <person name="Kotiranta H."/>
            <person name="LaButti K.M."/>
            <person name="Lechner B.E."/>
            <person name="Liimatainen K."/>
            <person name="Lipzen A."/>
            <person name="Lukacs Z."/>
            <person name="Mihaltcheva S."/>
            <person name="Morgado L.N."/>
            <person name="Niskanen T."/>
            <person name="Noordeloos M.E."/>
            <person name="Ohm R.A."/>
            <person name="Ortiz-Santana B."/>
            <person name="Ovrebo C."/>
            <person name="Racz N."/>
            <person name="Riley R."/>
            <person name="Savchenko A."/>
            <person name="Shiryaev A."/>
            <person name="Soop K."/>
            <person name="Spirin V."/>
            <person name="Szebenyi C."/>
            <person name="Tomsovsky M."/>
            <person name="Tulloss R.E."/>
            <person name="Uehling J."/>
            <person name="Grigoriev I.V."/>
            <person name="Vagvolgyi C."/>
            <person name="Papp T."/>
            <person name="Martin F.M."/>
            <person name="Miettinen O."/>
            <person name="Hibbett D.S."/>
            <person name="Nagy L.G."/>
        </authorList>
    </citation>
    <scope>NUCLEOTIDE SEQUENCE [LARGE SCALE GENOMIC DNA]</scope>
    <source>
        <strain evidence="1 2">CBS 166.37</strain>
    </source>
</reference>
<dbReference type="EMBL" id="ML213590">
    <property type="protein sequence ID" value="TFK44051.1"/>
    <property type="molecule type" value="Genomic_DNA"/>
</dbReference>
<evidence type="ECO:0000313" key="2">
    <source>
        <dbReference type="Proteomes" id="UP000308652"/>
    </source>
</evidence>
<accession>A0A5C3MRU9</accession>
<keyword evidence="2" id="KW-1185">Reference proteome</keyword>